<dbReference type="Proteomes" id="UP001500523">
    <property type="component" value="Unassembled WGS sequence"/>
</dbReference>
<evidence type="ECO:0000313" key="2">
    <source>
        <dbReference type="Proteomes" id="UP001500523"/>
    </source>
</evidence>
<dbReference type="Gene3D" id="1.10.3230.30">
    <property type="entry name" value="Phage gp6-like head-tail connector protein"/>
    <property type="match status" value="1"/>
</dbReference>
<gene>
    <name evidence="1" type="ORF">GCM10022268_02370</name>
</gene>
<proteinExistence type="predicted"/>
<dbReference type="InterPro" id="IPR011738">
    <property type="entry name" value="Phage_CHP"/>
</dbReference>
<dbReference type="RefSeq" id="WP_344691466.1">
    <property type="nucleotide sequence ID" value="NZ_BAABBF010000001.1"/>
</dbReference>
<evidence type="ECO:0000313" key="1">
    <source>
        <dbReference type="EMBL" id="GAA3695189.1"/>
    </source>
</evidence>
<protein>
    <recommendedName>
        <fullName evidence="3">Phage gp6-like head-tail connector protein</fullName>
    </recommendedName>
</protein>
<comment type="caution">
    <text evidence="1">The sequence shown here is derived from an EMBL/GenBank/DDBJ whole genome shotgun (WGS) entry which is preliminary data.</text>
</comment>
<keyword evidence="2" id="KW-1185">Reference proteome</keyword>
<dbReference type="EMBL" id="BAABBF010000001">
    <property type="protein sequence ID" value="GAA3695189.1"/>
    <property type="molecule type" value="Genomic_DNA"/>
</dbReference>
<accession>A0ABP7CV37</accession>
<sequence>MAETGVTETGLADTGVPAATIAGAVGAARELLRLTGHDEDGLLTRLVRTALEAAEIWCGVALAARPCEEVLTGTGGWQVLRQRPVTAITEVTGVGLADHAIDIDAAGRGRVMLPAGTTATVRYAAGTAARWGAVPGPVAQGVVMLAVHLWEHRGGGAAPPAAVAALWRPYRRLGIGA</sequence>
<organism evidence="1 2">
    <name type="scientific">Sphingomonas cynarae</name>
    <dbReference type="NCBI Taxonomy" id="930197"/>
    <lineage>
        <taxon>Bacteria</taxon>
        <taxon>Pseudomonadati</taxon>
        <taxon>Pseudomonadota</taxon>
        <taxon>Alphaproteobacteria</taxon>
        <taxon>Sphingomonadales</taxon>
        <taxon>Sphingomonadaceae</taxon>
        <taxon>Sphingomonas</taxon>
    </lineage>
</organism>
<evidence type="ECO:0008006" key="3">
    <source>
        <dbReference type="Google" id="ProtNLM"/>
    </source>
</evidence>
<dbReference type="NCBIfam" id="TIGR02215">
    <property type="entry name" value="phage_chp_gp8"/>
    <property type="match status" value="1"/>
</dbReference>
<reference evidence="2" key="1">
    <citation type="journal article" date="2019" name="Int. J. Syst. Evol. Microbiol.">
        <title>The Global Catalogue of Microorganisms (GCM) 10K type strain sequencing project: providing services to taxonomists for standard genome sequencing and annotation.</title>
        <authorList>
            <consortium name="The Broad Institute Genomics Platform"/>
            <consortium name="The Broad Institute Genome Sequencing Center for Infectious Disease"/>
            <person name="Wu L."/>
            <person name="Ma J."/>
        </authorList>
    </citation>
    <scope>NUCLEOTIDE SEQUENCE [LARGE SCALE GENOMIC DNA]</scope>
    <source>
        <strain evidence="2">JCM 17498</strain>
    </source>
</reference>
<name>A0ABP7CV37_9SPHN</name>